<evidence type="ECO:0000313" key="3">
    <source>
        <dbReference type="Proteomes" id="UP001500556"/>
    </source>
</evidence>
<proteinExistence type="predicted"/>
<evidence type="ECO:0000313" key="2">
    <source>
        <dbReference type="EMBL" id="GAA4722692.1"/>
    </source>
</evidence>
<comment type="caution">
    <text evidence="2">The sequence shown here is derived from an EMBL/GenBank/DDBJ whole genome shotgun (WGS) entry which is preliminary data.</text>
</comment>
<reference evidence="3" key="1">
    <citation type="journal article" date="2019" name="Int. J. Syst. Evol. Microbiol.">
        <title>The Global Catalogue of Microorganisms (GCM) 10K type strain sequencing project: providing services to taxonomists for standard genome sequencing and annotation.</title>
        <authorList>
            <consortium name="The Broad Institute Genomics Platform"/>
            <consortium name="The Broad Institute Genome Sequencing Center for Infectious Disease"/>
            <person name="Wu L."/>
            <person name="Ma J."/>
        </authorList>
    </citation>
    <scope>NUCLEOTIDE SEQUENCE [LARGE SCALE GENOMIC DNA]</scope>
    <source>
        <strain evidence="3">JCM 18961</strain>
    </source>
</reference>
<gene>
    <name evidence="2" type="ORF">GCM10025782_20670</name>
</gene>
<evidence type="ECO:0000256" key="1">
    <source>
        <dbReference type="SAM" id="MobiDB-lite"/>
    </source>
</evidence>
<keyword evidence="3" id="KW-1185">Reference proteome</keyword>
<dbReference type="Proteomes" id="UP001500556">
    <property type="component" value="Unassembled WGS sequence"/>
</dbReference>
<feature type="region of interest" description="Disordered" evidence="1">
    <location>
        <begin position="1"/>
        <end position="20"/>
    </location>
</feature>
<organism evidence="2 3">
    <name type="scientific">Pedococcus ginsenosidimutans</name>
    <dbReference type="NCBI Taxonomy" id="490570"/>
    <lineage>
        <taxon>Bacteria</taxon>
        <taxon>Bacillati</taxon>
        <taxon>Actinomycetota</taxon>
        <taxon>Actinomycetes</taxon>
        <taxon>Micrococcales</taxon>
        <taxon>Intrasporangiaceae</taxon>
        <taxon>Pedococcus</taxon>
    </lineage>
</organism>
<name>A0ABP8Y624_9MICO</name>
<accession>A0ABP8Y624</accession>
<sequence>MTLLAPRPGTKGMATPCASGYPAADARSYLAANAKRKIATSLAEWTGPSAPKARDSDETEGTSEVAQRRRQPH</sequence>
<feature type="region of interest" description="Disordered" evidence="1">
    <location>
        <begin position="41"/>
        <end position="73"/>
    </location>
</feature>
<protein>
    <submittedName>
        <fullName evidence="2">Uncharacterized protein</fullName>
    </submittedName>
</protein>
<dbReference type="EMBL" id="BAABLO010000009">
    <property type="protein sequence ID" value="GAA4722692.1"/>
    <property type="molecule type" value="Genomic_DNA"/>
</dbReference>